<evidence type="ECO:0000256" key="8">
    <source>
        <dbReference type="RuleBase" id="RU365103"/>
    </source>
</evidence>
<sequence length="421" mass="48502">MKYLYYLFIELLISGMEIFSLFNEKTKKGIRGRKKSNRIVKKAFRKSDEIIWMHAASLGEYEQGLPVLELLKTKFPDYKILVTFFSPSGYDNVINKNNIADAIVYLPFDKKKLVKEFTSNFTTKIFFTVKYDYWYNLLEELKLQGAKTYVISALFYETQVFFKTYGKWFSRELRKNIDFFFHQTYHSTALAKSIGLKNSVTTGDTRFDRVKEISKRDNFVPFIEEFKGENRLFVFGSSWEKEEKIAGIISKKSEKAKIILVPHDLKRIPDIKENFPGAILYSQTQDSGLKIQDFQILIIDSIGILSKIYSYADLAFIGGGFHSRGLHNILEAATFGIPVFFGNQYKKNPEADDLVKNNGAKSFENEIDAADFLIKILAEKSGETLKKMGENSAEFIHLQPNATHLIIEKITEQPTLKVPEV</sequence>
<comment type="subcellular location">
    <subcellularLocation>
        <location evidence="8">Cell membrane</location>
    </subcellularLocation>
</comment>
<dbReference type="InterPro" id="IPR038107">
    <property type="entry name" value="Glycos_transf_N_sf"/>
</dbReference>
<dbReference type="SUPFAM" id="SSF53756">
    <property type="entry name" value="UDP-Glycosyltransferase/glycogen phosphorylase"/>
    <property type="match status" value="1"/>
</dbReference>
<dbReference type="Gene3D" id="3.40.50.11720">
    <property type="entry name" value="3-Deoxy-D-manno-octulosonic-acid transferase, N-terminal domain"/>
    <property type="match status" value="1"/>
</dbReference>
<evidence type="ECO:0000313" key="10">
    <source>
        <dbReference type="EMBL" id="SFI41075.1"/>
    </source>
</evidence>
<evidence type="ECO:0000256" key="5">
    <source>
        <dbReference type="ARBA" id="ARBA00031445"/>
    </source>
</evidence>
<dbReference type="GO" id="GO:0009244">
    <property type="term" value="P:lipopolysaccharide core region biosynthetic process"/>
    <property type="evidence" value="ECO:0007669"/>
    <property type="project" value="UniProtKB-UniRule"/>
</dbReference>
<gene>
    <name evidence="10" type="ORF">SAMN05443292_2477</name>
</gene>
<dbReference type="GO" id="GO:0009245">
    <property type="term" value="P:lipid A biosynthetic process"/>
    <property type="evidence" value="ECO:0007669"/>
    <property type="project" value="TreeGrafter"/>
</dbReference>
<name>A0A1I3HZB5_9FLAO</name>
<dbReference type="Gene3D" id="3.40.50.2000">
    <property type="entry name" value="Glycogen Phosphorylase B"/>
    <property type="match status" value="1"/>
</dbReference>
<dbReference type="EC" id="2.4.99.12" evidence="2 8"/>
<dbReference type="UniPathway" id="UPA00958"/>
<evidence type="ECO:0000256" key="6">
    <source>
        <dbReference type="ARBA" id="ARBA00049183"/>
    </source>
</evidence>
<proteinExistence type="inferred from homology"/>
<feature type="active site" description="Proton acceptor" evidence="7">
    <location>
        <position position="60"/>
    </location>
</feature>
<evidence type="ECO:0000256" key="3">
    <source>
        <dbReference type="ARBA" id="ARBA00019077"/>
    </source>
</evidence>
<evidence type="ECO:0000256" key="4">
    <source>
        <dbReference type="ARBA" id="ARBA00022679"/>
    </source>
</evidence>
<dbReference type="GO" id="GO:0005886">
    <property type="term" value="C:plasma membrane"/>
    <property type="evidence" value="ECO:0007669"/>
    <property type="project" value="UniProtKB-SubCell"/>
</dbReference>
<comment type="catalytic activity">
    <reaction evidence="6 8">
        <text>lipid IVA (E. coli) + CMP-3-deoxy-beta-D-manno-octulosonate = alpha-Kdo-(2-&gt;6)-lipid IVA (E. coli) + CMP + H(+)</text>
        <dbReference type="Rhea" id="RHEA:28066"/>
        <dbReference type="ChEBI" id="CHEBI:15378"/>
        <dbReference type="ChEBI" id="CHEBI:58603"/>
        <dbReference type="ChEBI" id="CHEBI:60364"/>
        <dbReference type="ChEBI" id="CHEBI:60377"/>
        <dbReference type="ChEBI" id="CHEBI:85987"/>
        <dbReference type="EC" id="2.4.99.12"/>
    </reaction>
</comment>
<dbReference type="InterPro" id="IPR007507">
    <property type="entry name" value="Glycos_transf_N"/>
</dbReference>
<keyword evidence="8" id="KW-0448">Lipopolysaccharide biosynthesis</keyword>
<evidence type="ECO:0000259" key="9">
    <source>
        <dbReference type="Pfam" id="PF04413"/>
    </source>
</evidence>
<comment type="pathway">
    <text evidence="1 8">Bacterial outer membrane biogenesis; LPS core biosynthesis.</text>
</comment>
<dbReference type="Proteomes" id="UP000198931">
    <property type="component" value="Unassembled WGS sequence"/>
</dbReference>
<dbReference type="OrthoDB" id="9789797at2"/>
<dbReference type="STRING" id="1125876.SAMN05443292_2477"/>
<reference evidence="10 11" key="1">
    <citation type="submission" date="2016-10" db="EMBL/GenBank/DDBJ databases">
        <authorList>
            <person name="de Groot N.N."/>
        </authorList>
    </citation>
    <scope>NUCLEOTIDE SEQUENCE [LARGE SCALE GENOMIC DNA]</scope>
    <source>
        <strain evidence="10 11">DSM 26000</strain>
    </source>
</reference>
<comment type="similarity">
    <text evidence="8">Belongs to the glycosyltransferase group 1 family.</text>
</comment>
<evidence type="ECO:0000256" key="7">
    <source>
        <dbReference type="PIRSR" id="PIRSR639901-1"/>
    </source>
</evidence>
<dbReference type="InterPro" id="IPR039901">
    <property type="entry name" value="Kdotransferase"/>
</dbReference>
<evidence type="ECO:0000256" key="2">
    <source>
        <dbReference type="ARBA" id="ARBA00012621"/>
    </source>
</evidence>
<evidence type="ECO:0000313" key="11">
    <source>
        <dbReference type="Proteomes" id="UP000198931"/>
    </source>
</evidence>
<dbReference type="Pfam" id="PF04413">
    <property type="entry name" value="Glycos_transf_N"/>
    <property type="match status" value="1"/>
</dbReference>
<accession>A0A1I3HZB5</accession>
<dbReference type="GO" id="GO:0043842">
    <property type="term" value="F:Kdo transferase activity"/>
    <property type="evidence" value="ECO:0007669"/>
    <property type="project" value="UniProtKB-EC"/>
</dbReference>
<dbReference type="EMBL" id="FOQT01000004">
    <property type="protein sequence ID" value="SFI41075.1"/>
    <property type="molecule type" value="Genomic_DNA"/>
</dbReference>
<dbReference type="PANTHER" id="PTHR42755">
    <property type="entry name" value="3-DEOXY-MANNO-OCTULOSONATE CYTIDYLYLTRANSFERASE"/>
    <property type="match status" value="1"/>
</dbReference>
<evidence type="ECO:0000256" key="1">
    <source>
        <dbReference type="ARBA" id="ARBA00004713"/>
    </source>
</evidence>
<protein>
    <recommendedName>
        <fullName evidence="3 8">3-deoxy-D-manno-octulosonic acid transferase</fullName>
        <shortName evidence="8">Kdo transferase</shortName>
        <ecNumber evidence="2 8">2.4.99.12</ecNumber>
    </recommendedName>
    <alternativeName>
        <fullName evidence="5 8">Lipid IV(A) 3-deoxy-D-manno-octulosonic acid transferase</fullName>
    </alternativeName>
</protein>
<dbReference type="PANTHER" id="PTHR42755:SF1">
    <property type="entry name" value="3-DEOXY-D-MANNO-OCTULOSONIC ACID TRANSFERASE, MITOCHONDRIAL-RELATED"/>
    <property type="match status" value="1"/>
</dbReference>
<feature type="domain" description="3-deoxy-D-manno-octulosonic-acid transferase N-terminal" evidence="9">
    <location>
        <begin position="42"/>
        <end position="208"/>
    </location>
</feature>
<keyword evidence="4 8" id="KW-0808">Transferase</keyword>
<dbReference type="AlphaFoldDB" id="A0A1I3HZB5"/>
<keyword evidence="8" id="KW-0472">Membrane</keyword>
<organism evidence="10 11">
    <name type="scientific">Halpernia frigidisoli</name>
    <dbReference type="NCBI Taxonomy" id="1125876"/>
    <lineage>
        <taxon>Bacteria</taxon>
        <taxon>Pseudomonadati</taxon>
        <taxon>Bacteroidota</taxon>
        <taxon>Flavobacteriia</taxon>
        <taxon>Flavobacteriales</taxon>
        <taxon>Weeksellaceae</taxon>
        <taxon>Chryseobacterium group</taxon>
        <taxon>Halpernia</taxon>
    </lineage>
</organism>
<comment type="function">
    <text evidence="8">Involved in lipopolysaccharide (LPS) biosynthesis. Catalyzes the transfer of 3-deoxy-D-manno-octulosonate (Kdo) residue(s) from CMP-Kdo to lipid IV(A), the tetraacyldisaccharide-1,4'-bisphosphate precursor of lipid A.</text>
</comment>
<dbReference type="RefSeq" id="WP_090081145.1">
    <property type="nucleotide sequence ID" value="NZ_FOQT01000004.1"/>
</dbReference>
<keyword evidence="8" id="KW-1003">Cell membrane</keyword>
<keyword evidence="11" id="KW-1185">Reference proteome</keyword>